<dbReference type="PANTHER" id="PTHR21660:SF1">
    <property type="entry name" value="ACYL-COENZYME A THIOESTERASE 13"/>
    <property type="match status" value="1"/>
</dbReference>
<sequence>MKYTLLMAGERRGGLMTTGVNGHRGEVGYEHDGHVLGHLAMYDVDVPGADLAMALPLTPRVTNNRGGLQGGLLATLVDVTAGRAVGQGLAERDSAATADMNLRFLSAVTVGPALAVARVLRRGRSLVVVQVDVRDVGRDVLAAIATLTFAILPLRAGQLSSRDLDGLATPGRADEDPPHHLEEPMRRPGSEDAR</sequence>
<dbReference type="NCBIfam" id="TIGR00369">
    <property type="entry name" value="unchar_dom_1"/>
    <property type="match status" value="1"/>
</dbReference>
<name>A0ABP6Q896_9ACTN</name>
<organism evidence="5 6">
    <name type="scientific">Actinocorallia longicatena</name>
    <dbReference type="NCBI Taxonomy" id="111803"/>
    <lineage>
        <taxon>Bacteria</taxon>
        <taxon>Bacillati</taxon>
        <taxon>Actinomycetota</taxon>
        <taxon>Actinomycetes</taxon>
        <taxon>Streptosporangiales</taxon>
        <taxon>Thermomonosporaceae</taxon>
        <taxon>Actinocorallia</taxon>
    </lineage>
</organism>
<comment type="similarity">
    <text evidence="1">Belongs to the thioesterase PaaI family.</text>
</comment>
<dbReference type="InterPro" id="IPR003736">
    <property type="entry name" value="PAAI_dom"/>
</dbReference>
<evidence type="ECO:0000256" key="1">
    <source>
        <dbReference type="ARBA" id="ARBA00008324"/>
    </source>
</evidence>
<evidence type="ECO:0000313" key="5">
    <source>
        <dbReference type="EMBL" id="GAA3209857.1"/>
    </source>
</evidence>
<feature type="domain" description="Thioesterase" evidence="4">
    <location>
        <begin position="70"/>
        <end position="140"/>
    </location>
</feature>
<dbReference type="Pfam" id="PF03061">
    <property type="entry name" value="4HBT"/>
    <property type="match status" value="1"/>
</dbReference>
<dbReference type="Gene3D" id="3.10.129.10">
    <property type="entry name" value="Hotdog Thioesterase"/>
    <property type="match status" value="1"/>
</dbReference>
<keyword evidence="2" id="KW-0378">Hydrolase</keyword>
<feature type="compositionally biased region" description="Basic and acidic residues" evidence="3">
    <location>
        <begin position="172"/>
        <end position="194"/>
    </location>
</feature>
<dbReference type="InterPro" id="IPR039298">
    <property type="entry name" value="ACOT13"/>
</dbReference>
<feature type="region of interest" description="Disordered" evidence="3">
    <location>
        <begin position="163"/>
        <end position="194"/>
    </location>
</feature>
<accession>A0ABP6Q896</accession>
<evidence type="ECO:0000313" key="6">
    <source>
        <dbReference type="Proteomes" id="UP001501237"/>
    </source>
</evidence>
<dbReference type="InterPro" id="IPR006683">
    <property type="entry name" value="Thioestr_dom"/>
</dbReference>
<dbReference type="EMBL" id="BAAAUV010000006">
    <property type="protein sequence ID" value="GAA3209857.1"/>
    <property type="molecule type" value="Genomic_DNA"/>
</dbReference>
<dbReference type="InterPro" id="IPR029069">
    <property type="entry name" value="HotDog_dom_sf"/>
</dbReference>
<dbReference type="Proteomes" id="UP001501237">
    <property type="component" value="Unassembled WGS sequence"/>
</dbReference>
<comment type="caution">
    <text evidence="5">The sequence shown here is derived from an EMBL/GenBank/DDBJ whole genome shotgun (WGS) entry which is preliminary data.</text>
</comment>
<evidence type="ECO:0000256" key="3">
    <source>
        <dbReference type="SAM" id="MobiDB-lite"/>
    </source>
</evidence>
<protein>
    <recommendedName>
        <fullName evidence="4">Thioesterase domain-containing protein</fullName>
    </recommendedName>
</protein>
<proteinExistence type="inferred from homology"/>
<dbReference type="PANTHER" id="PTHR21660">
    <property type="entry name" value="THIOESTERASE SUPERFAMILY MEMBER-RELATED"/>
    <property type="match status" value="1"/>
</dbReference>
<reference evidence="6" key="1">
    <citation type="journal article" date="2019" name="Int. J. Syst. Evol. Microbiol.">
        <title>The Global Catalogue of Microorganisms (GCM) 10K type strain sequencing project: providing services to taxonomists for standard genome sequencing and annotation.</title>
        <authorList>
            <consortium name="The Broad Institute Genomics Platform"/>
            <consortium name="The Broad Institute Genome Sequencing Center for Infectious Disease"/>
            <person name="Wu L."/>
            <person name="Ma J."/>
        </authorList>
    </citation>
    <scope>NUCLEOTIDE SEQUENCE [LARGE SCALE GENOMIC DNA]</scope>
    <source>
        <strain evidence="6">JCM 9377</strain>
    </source>
</reference>
<evidence type="ECO:0000256" key="2">
    <source>
        <dbReference type="ARBA" id="ARBA00022801"/>
    </source>
</evidence>
<dbReference type="CDD" id="cd03443">
    <property type="entry name" value="PaaI_thioesterase"/>
    <property type="match status" value="1"/>
</dbReference>
<keyword evidence="6" id="KW-1185">Reference proteome</keyword>
<evidence type="ECO:0000259" key="4">
    <source>
        <dbReference type="Pfam" id="PF03061"/>
    </source>
</evidence>
<gene>
    <name evidence="5" type="ORF">GCM10010468_27480</name>
</gene>
<dbReference type="SUPFAM" id="SSF54637">
    <property type="entry name" value="Thioesterase/thiol ester dehydrase-isomerase"/>
    <property type="match status" value="1"/>
</dbReference>